<keyword evidence="3" id="KW-0813">Transport</keyword>
<feature type="domain" description="Vacuolar protein sorting-associated protein 54 C-terminal" evidence="8">
    <location>
        <begin position="183"/>
        <end position="239"/>
    </location>
</feature>
<dbReference type="InterPro" id="IPR039745">
    <property type="entry name" value="Vps54"/>
</dbReference>
<dbReference type="GO" id="GO:0015031">
    <property type="term" value="P:protein transport"/>
    <property type="evidence" value="ECO:0007669"/>
    <property type="project" value="UniProtKB-KW"/>
</dbReference>
<dbReference type="Proteomes" id="UP000281553">
    <property type="component" value="Unassembled WGS sequence"/>
</dbReference>
<dbReference type="EMBL" id="UYRU01077349">
    <property type="protein sequence ID" value="VDN28023.1"/>
    <property type="molecule type" value="Genomic_DNA"/>
</dbReference>
<keyword evidence="10" id="KW-1185">Reference proteome</keyword>
<evidence type="ECO:0000313" key="10">
    <source>
        <dbReference type="Proteomes" id="UP000281553"/>
    </source>
</evidence>
<name>A0A3P7MVQ1_DIBLA</name>
<dbReference type="GO" id="GO:0042147">
    <property type="term" value="P:retrograde transport, endosome to Golgi"/>
    <property type="evidence" value="ECO:0007669"/>
    <property type="project" value="InterPro"/>
</dbReference>
<gene>
    <name evidence="9" type="ORF">DILT_LOCUS15114</name>
</gene>
<keyword evidence="5" id="KW-0333">Golgi apparatus</keyword>
<sequence length="240" mass="26330">MKSVPQEIGEDLIRKLIRVYWDAVSWCQTRIITLVSPRARTGGTKMTINNGARAPSDPANETNGEVEVNERLTAAEFIEVAELLDSFQQVVQDAWCFFTAPLAINSHSTDQSAIAVDSTAITTTVVVNLPPQAMRLHGVIANFASGLLHSFHLDRCTKLRLMLDHENWQAAAVPAPVQSLVDVLHQRKVFNSRSCELVLGAGARDLSVLTTISARNLALVCRSLEVIIALLPCLAVFFEK</sequence>
<feature type="region of interest" description="Disordered" evidence="7">
    <location>
        <begin position="43"/>
        <end position="64"/>
    </location>
</feature>
<evidence type="ECO:0000256" key="7">
    <source>
        <dbReference type="SAM" id="MobiDB-lite"/>
    </source>
</evidence>
<comment type="similarity">
    <text evidence="2">Belongs to the VPS54 family.</text>
</comment>
<protein>
    <recommendedName>
        <fullName evidence="8">Vacuolar protein sorting-associated protein 54 C-terminal domain-containing protein</fullName>
    </recommendedName>
</protein>
<evidence type="ECO:0000256" key="6">
    <source>
        <dbReference type="ARBA" id="ARBA00023054"/>
    </source>
</evidence>
<dbReference type="GO" id="GO:0006896">
    <property type="term" value="P:Golgi to vacuole transport"/>
    <property type="evidence" value="ECO:0007669"/>
    <property type="project" value="TreeGrafter"/>
</dbReference>
<keyword evidence="4" id="KW-0653">Protein transport</keyword>
<dbReference type="GO" id="GO:0005829">
    <property type="term" value="C:cytosol"/>
    <property type="evidence" value="ECO:0007669"/>
    <property type="project" value="GOC"/>
</dbReference>
<evidence type="ECO:0000259" key="8">
    <source>
        <dbReference type="Pfam" id="PF07928"/>
    </source>
</evidence>
<accession>A0A3P7MVQ1</accession>
<evidence type="ECO:0000256" key="5">
    <source>
        <dbReference type="ARBA" id="ARBA00023034"/>
    </source>
</evidence>
<keyword evidence="6" id="KW-0175">Coiled coil</keyword>
<evidence type="ECO:0000256" key="1">
    <source>
        <dbReference type="ARBA" id="ARBA00004601"/>
    </source>
</evidence>
<dbReference type="GO" id="GO:0000938">
    <property type="term" value="C:GARP complex"/>
    <property type="evidence" value="ECO:0007669"/>
    <property type="project" value="InterPro"/>
</dbReference>
<proteinExistence type="inferred from homology"/>
<dbReference type="Pfam" id="PF07928">
    <property type="entry name" value="Vps54"/>
    <property type="match status" value="1"/>
</dbReference>
<reference evidence="9 10" key="1">
    <citation type="submission" date="2018-11" db="EMBL/GenBank/DDBJ databases">
        <authorList>
            <consortium name="Pathogen Informatics"/>
        </authorList>
    </citation>
    <scope>NUCLEOTIDE SEQUENCE [LARGE SCALE GENOMIC DNA]</scope>
</reference>
<dbReference type="AlphaFoldDB" id="A0A3P7MVQ1"/>
<dbReference type="PANTHER" id="PTHR12965">
    <property type="entry name" value="VACUOLAR PROTEIN SORTING 54"/>
    <property type="match status" value="1"/>
</dbReference>
<dbReference type="GO" id="GO:0019905">
    <property type="term" value="F:syntaxin binding"/>
    <property type="evidence" value="ECO:0007669"/>
    <property type="project" value="TreeGrafter"/>
</dbReference>
<evidence type="ECO:0000256" key="2">
    <source>
        <dbReference type="ARBA" id="ARBA00009150"/>
    </source>
</evidence>
<dbReference type="PANTHER" id="PTHR12965:SF0">
    <property type="entry name" value="VACUOLAR PROTEIN SORTING-ASSOCIATED PROTEIN 54"/>
    <property type="match status" value="1"/>
</dbReference>
<comment type="subcellular location">
    <subcellularLocation>
        <location evidence="1">Golgi apparatus</location>
        <location evidence="1">trans-Golgi network</location>
    </subcellularLocation>
</comment>
<evidence type="ECO:0000313" key="9">
    <source>
        <dbReference type="EMBL" id="VDN28023.1"/>
    </source>
</evidence>
<evidence type="ECO:0000256" key="3">
    <source>
        <dbReference type="ARBA" id="ARBA00022448"/>
    </source>
</evidence>
<dbReference type="OrthoDB" id="10259024at2759"/>
<organism evidence="9 10">
    <name type="scientific">Dibothriocephalus latus</name>
    <name type="common">Fish tapeworm</name>
    <name type="synonym">Diphyllobothrium latum</name>
    <dbReference type="NCBI Taxonomy" id="60516"/>
    <lineage>
        <taxon>Eukaryota</taxon>
        <taxon>Metazoa</taxon>
        <taxon>Spiralia</taxon>
        <taxon>Lophotrochozoa</taxon>
        <taxon>Platyhelminthes</taxon>
        <taxon>Cestoda</taxon>
        <taxon>Eucestoda</taxon>
        <taxon>Diphyllobothriidea</taxon>
        <taxon>Diphyllobothriidae</taxon>
        <taxon>Dibothriocephalus</taxon>
    </lineage>
</organism>
<dbReference type="InterPro" id="IPR012501">
    <property type="entry name" value="Vps54_C"/>
</dbReference>
<evidence type="ECO:0000256" key="4">
    <source>
        <dbReference type="ARBA" id="ARBA00022927"/>
    </source>
</evidence>